<comment type="caution">
    <text evidence="2">The sequence shown here is derived from an EMBL/GenBank/DDBJ whole genome shotgun (WGS) entry which is preliminary data.</text>
</comment>
<evidence type="ECO:0000259" key="1">
    <source>
        <dbReference type="Pfam" id="PF12146"/>
    </source>
</evidence>
<dbReference type="PANTHER" id="PTHR43358">
    <property type="entry name" value="ALPHA/BETA-HYDROLASE"/>
    <property type="match status" value="1"/>
</dbReference>
<dbReference type="EMBL" id="JACOPQ010000008">
    <property type="protein sequence ID" value="MBC5737548.1"/>
    <property type="molecule type" value="Genomic_DNA"/>
</dbReference>
<evidence type="ECO:0000313" key="2">
    <source>
        <dbReference type="EMBL" id="MBC5737548.1"/>
    </source>
</evidence>
<dbReference type="GO" id="GO:0016787">
    <property type="term" value="F:hydrolase activity"/>
    <property type="evidence" value="ECO:0007669"/>
    <property type="project" value="UniProtKB-KW"/>
</dbReference>
<dbReference type="RefSeq" id="WP_186919361.1">
    <property type="nucleotide sequence ID" value="NZ_JACOPQ010000008.1"/>
</dbReference>
<evidence type="ECO:0000313" key="3">
    <source>
        <dbReference type="Proteomes" id="UP000607645"/>
    </source>
</evidence>
<dbReference type="InterPro" id="IPR022742">
    <property type="entry name" value="Hydrolase_4"/>
</dbReference>
<accession>A0A8J6JCG3</accession>
<dbReference type="Gene3D" id="3.40.50.1820">
    <property type="entry name" value="alpha/beta hydrolase"/>
    <property type="match status" value="1"/>
</dbReference>
<dbReference type="SUPFAM" id="SSF53474">
    <property type="entry name" value="alpha/beta-Hydrolases"/>
    <property type="match status" value="1"/>
</dbReference>
<dbReference type="Proteomes" id="UP000607645">
    <property type="component" value="Unassembled WGS sequence"/>
</dbReference>
<dbReference type="PANTHER" id="PTHR43358:SF4">
    <property type="entry name" value="ALPHA_BETA HYDROLASE FOLD-1 DOMAIN-CONTAINING PROTEIN"/>
    <property type="match status" value="1"/>
</dbReference>
<dbReference type="InterPro" id="IPR052920">
    <property type="entry name" value="DNA-binding_regulatory"/>
</dbReference>
<keyword evidence="2" id="KW-0378">Hydrolase</keyword>
<organism evidence="2 3">
    <name type="scientific">Lawsonibacter faecis</name>
    <dbReference type="NCBI Taxonomy" id="2763052"/>
    <lineage>
        <taxon>Bacteria</taxon>
        <taxon>Bacillati</taxon>
        <taxon>Bacillota</taxon>
        <taxon>Clostridia</taxon>
        <taxon>Eubacteriales</taxon>
        <taxon>Oscillospiraceae</taxon>
        <taxon>Lawsonibacter</taxon>
    </lineage>
</organism>
<feature type="domain" description="Serine aminopeptidase S33" evidence="1">
    <location>
        <begin position="104"/>
        <end position="206"/>
    </location>
</feature>
<sequence length="327" mass="34787">MRTTGSTPGKRLWPRVLAAVLVLLAVLAAAVLALVGNYFYNFALNPRSPAAFAPTADVVGSDAGTSGDGATKSDNLWLVENAEDVSLTSRDGLALHAYRVEGAQPHRYAVVCHGYQSNASQTGGFARRFHDMGYTVLAPDARGHGLSGGDYIGMGWPERRDIVDWCAQIAAQDPLAEIVLFGISMGGATVMMASGEADLPANVRAVVEDCGYTSAWDEFAGQLRELFGLPAFPILDVTNLVTRLRAGWDMREASAVNQVARSVTPTLFIHGDADTFVPFWMLDAVYGAAACEKEKLVVPGAAHAQAAAVDPELYWGTVEEFLAGHVG</sequence>
<name>A0A8J6JCG3_9FIRM</name>
<dbReference type="Pfam" id="PF12146">
    <property type="entry name" value="Hydrolase_4"/>
    <property type="match status" value="1"/>
</dbReference>
<reference evidence="2" key="1">
    <citation type="submission" date="2020-08" db="EMBL/GenBank/DDBJ databases">
        <title>Genome public.</title>
        <authorList>
            <person name="Liu C."/>
            <person name="Sun Q."/>
        </authorList>
    </citation>
    <scope>NUCLEOTIDE SEQUENCE</scope>
    <source>
        <strain evidence="2">NSJ-52</strain>
    </source>
</reference>
<proteinExistence type="predicted"/>
<gene>
    <name evidence="2" type="ORF">H8S62_11085</name>
</gene>
<dbReference type="InterPro" id="IPR029058">
    <property type="entry name" value="AB_hydrolase_fold"/>
</dbReference>
<dbReference type="AlphaFoldDB" id="A0A8J6JCG3"/>
<keyword evidence="3" id="KW-1185">Reference proteome</keyword>
<protein>
    <submittedName>
        <fullName evidence="2">Alpha/beta fold hydrolase</fullName>
    </submittedName>
</protein>